<dbReference type="AlphaFoldDB" id="A0AAD7HX19"/>
<name>A0AAD7HX19_9AGAR</name>
<feature type="compositionally biased region" description="Basic and acidic residues" evidence="1">
    <location>
        <begin position="452"/>
        <end position="484"/>
    </location>
</feature>
<proteinExistence type="predicted"/>
<evidence type="ECO:0000313" key="2">
    <source>
        <dbReference type="EMBL" id="KAJ7729032.1"/>
    </source>
</evidence>
<reference evidence="2" key="1">
    <citation type="submission" date="2023-03" db="EMBL/GenBank/DDBJ databases">
        <title>Massive genome expansion in bonnet fungi (Mycena s.s.) driven by repeated elements and novel gene families across ecological guilds.</title>
        <authorList>
            <consortium name="Lawrence Berkeley National Laboratory"/>
            <person name="Harder C.B."/>
            <person name="Miyauchi S."/>
            <person name="Viragh M."/>
            <person name="Kuo A."/>
            <person name="Thoen E."/>
            <person name="Andreopoulos B."/>
            <person name="Lu D."/>
            <person name="Skrede I."/>
            <person name="Drula E."/>
            <person name="Henrissat B."/>
            <person name="Morin E."/>
            <person name="Kohler A."/>
            <person name="Barry K."/>
            <person name="LaButti K."/>
            <person name="Morin E."/>
            <person name="Salamov A."/>
            <person name="Lipzen A."/>
            <person name="Mereny Z."/>
            <person name="Hegedus B."/>
            <person name="Baldrian P."/>
            <person name="Stursova M."/>
            <person name="Weitz H."/>
            <person name="Taylor A."/>
            <person name="Grigoriev I.V."/>
            <person name="Nagy L.G."/>
            <person name="Martin F."/>
            <person name="Kauserud H."/>
        </authorList>
    </citation>
    <scope>NUCLEOTIDE SEQUENCE</scope>
    <source>
        <strain evidence="2">CBHHK182m</strain>
    </source>
</reference>
<keyword evidence="3" id="KW-1185">Reference proteome</keyword>
<comment type="caution">
    <text evidence="2">The sequence shown here is derived from an EMBL/GenBank/DDBJ whole genome shotgun (WGS) entry which is preliminary data.</text>
</comment>
<accession>A0AAD7HX19</accession>
<organism evidence="2 3">
    <name type="scientific">Mycena metata</name>
    <dbReference type="NCBI Taxonomy" id="1033252"/>
    <lineage>
        <taxon>Eukaryota</taxon>
        <taxon>Fungi</taxon>
        <taxon>Dikarya</taxon>
        <taxon>Basidiomycota</taxon>
        <taxon>Agaricomycotina</taxon>
        <taxon>Agaricomycetes</taxon>
        <taxon>Agaricomycetidae</taxon>
        <taxon>Agaricales</taxon>
        <taxon>Marasmiineae</taxon>
        <taxon>Mycenaceae</taxon>
        <taxon>Mycena</taxon>
    </lineage>
</organism>
<feature type="region of interest" description="Disordered" evidence="1">
    <location>
        <begin position="438"/>
        <end position="484"/>
    </location>
</feature>
<dbReference type="Proteomes" id="UP001215598">
    <property type="component" value="Unassembled WGS sequence"/>
</dbReference>
<protein>
    <submittedName>
        <fullName evidence="2">Uncharacterized protein</fullName>
    </submittedName>
</protein>
<evidence type="ECO:0000256" key="1">
    <source>
        <dbReference type="SAM" id="MobiDB-lite"/>
    </source>
</evidence>
<sequence length="484" mass="53085">MVSIHQAPYVPNHSNSPRLRMTPTDHVRLPYFLCPLIPLNRVRFKFKQDCSTLILDGFWVLNGWLHGYSLSGFKLEFSLANGDSFTETLAVPLYYSHRDIVVLWRPNLCRRVESRASSHSKPWRGPYPALLNPATRKLSPCKCRFNINTGLSYYPHRNPLKAEPTTRAIQHPGKTLNLPVRLKLCGSLNAVFELIFTSSSLRSRHRINAVTLPLRTQPSPFECSTVIPRSTRRSLYYFHLNPGPTQRCTSSAAPHRTSEGTQVTFKYPHPHPTRQARAAVAVPDSETDPGGLQAVCADESTSTPILEFEFEVSLTIDLLARFKLSKPRYGLLPSFHLTVLALTASHRYGDVYGGLGTGRGGGGGVGVEIARGEDGVCALRACVAPVIGASTTTLAVQQRRSIHAGHSQLPCSLDVCGDATTDGVHACARVRGTSALGSGGRCDDDGGGGEGEGAKGRERRGGERGRQREREMRREELATGKRVQ</sequence>
<gene>
    <name evidence="2" type="ORF">B0H16DRAFT_1470225</name>
</gene>
<dbReference type="EMBL" id="JARKIB010000168">
    <property type="protein sequence ID" value="KAJ7729032.1"/>
    <property type="molecule type" value="Genomic_DNA"/>
</dbReference>
<evidence type="ECO:0000313" key="3">
    <source>
        <dbReference type="Proteomes" id="UP001215598"/>
    </source>
</evidence>